<protein>
    <submittedName>
        <fullName evidence="2">GntR family transcriptional regulator</fullName>
    </submittedName>
</protein>
<dbReference type="Gene3D" id="3.40.1410.10">
    <property type="entry name" value="Chorismate lyase-like"/>
    <property type="match status" value="1"/>
</dbReference>
<name>A0ABR5IX59_9ACTN</name>
<dbReference type="InterPro" id="IPR028978">
    <property type="entry name" value="Chorismate_lyase_/UTRA_dom_sf"/>
</dbReference>
<reference evidence="2 3" key="1">
    <citation type="submission" date="2015-07" db="EMBL/GenBank/DDBJ databases">
        <authorList>
            <person name="Ju K.-S."/>
            <person name="Doroghazi J.R."/>
            <person name="Metcalf W.W."/>
        </authorList>
    </citation>
    <scope>NUCLEOTIDE SEQUENCE [LARGE SCALE GENOMIC DNA]</scope>
    <source>
        <strain evidence="2 3">NRRL B-3589</strain>
    </source>
</reference>
<dbReference type="InterPro" id="IPR011663">
    <property type="entry name" value="UTRA"/>
</dbReference>
<proteinExistence type="predicted"/>
<organism evidence="2 3">
    <name type="scientific">Streptomyces varsoviensis</name>
    <dbReference type="NCBI Taxonomy" id="67373"/>
    <lineage>
        <taxon>Bacteria</taxon>
        <taxon>Bacillati</taxon>
        <taxon>Actinomycetota</taxon>
        <taxon>Actinomycetes</taxon>
        <taxon>Kitasatosporales</taxon>
        <taxon>Streptomycetaceae</taxon>
        <taxon>Streptomyces</taxon>
    </lineage>
</organism>
<evidence type="ECO:0000313" key="3">
    <source>
        <dbReference type="Proteomes" id="UP000037020"/>
    </source>
</evidence>
<comment type="caution">
    <text evidence="2">The sequence shown here is derived from an EMBL/GenBank/DDBJ whole genome shotgun (WGS) entry which is preliminary data.</text>
</comment>
<dbReference type="EMBL" id="LGUT01003221">
    <property type="protein sequence ID" value="KOG85743.1"/>
    <property type="molecule type" value="Genomic_DNA"/>
</dbReference>
<feature type="domain" description="UbiC transcription regulator-associated" evidence="1">
    <location>
        <begin position="1"/>
        <end position="31"/>
    </location>
</feature>
<evidence type="ECO:0000313" key="2">
    <source>
        <dbReference type="EMBL" id="KOG85743.1"/>
    </source>
</evidence>
<gene>
    <name evidence="2" type="ORF">ADK38_34955</name>
</gene>
<feature type="non-terminal residue" evidence="2">
    <location>
        <position position="1"/>
    </location>
</feature>
<accession>A0ABR5IX59</accession>
<dbReference type="Pfam" id="PF07702">
    <property type="entry name" value="UTRA"/>
    <property type="match status" value="1"/>
</dbReference>
<keyword evidence="3" id="KW-1185">Reference proteome</keyword>
<evidence type="ECO:0000259" key="1">
    <source>
        <dbReference type="Pfam" id="PF07702"/>
    </source>
</evidence>
<dbReference type="SUPFAM" id="SSF64288">
    <property type="entry name" value="Chorismate lyase-like"/>
    <property type="match status" value="1"/>
</dbReference>
<sequence>GAPLLTMERTTFDDTGRAVEFGSHVYRASRYAFEFQLLVRP</sequence>
<dbReference type="Proteomes" id="UP000037020">
    <property type="component" value="Unassembled WGS sequence"/>
</dbReference>